<comment type="caution">
    <text evidence="2">The sequence shown here is derived from an EMBL/GenBank/DDBJ whole genome shotgun (WGS) entry which is preliminary data.</text>
</comment>
<evidence type="ECO:0000313" key="3">
    <source>
        <dbReference type="Proteomes" id="UP000217065"/>
    </source>
</evidence>
<feature type="domain" description="DUF7669" evidence="1">
    <location>
        <begin position="15"/>
        <end position="82"/>
    </location>
</feature>
<gene>
    <name evidence="2" type="ORF">CF394_12005</name>
</gene>
<dbReference type="EMBL" id="NOKQ01000267">
    <property type="protein sequence ID" value="OZS77321.1"/>
    <property type="molecule type" value="Genomic_DNA"/>
</dbReference>
<dbReference type="AlphaFoldDB" id="A0A264W182"/>
<dbReference type="RefSeq" id="WP_094943928.1">
    <property type="nucleotide sequence ID" value="NZ_NOKQ01000267.1"/>
</dbReference>
<accession>A0A264W182</accession>
<organism evidence="2 3">
    <name type="scientific">Tetzosporium hominis</name>
    <dbReference type="NCBI Taxonomy" id="2020506"/>
    <lineage>
        <taxon>Bacteria</taxon>
        <taxon>Bacillati</taxon>
        <taxon>Bacillota</taxon>
        <taxon>Bacilli</taxon>
        <taxon>Bacillales</taxon>
        <taxon>Caryophanaceae</taxon>
        <taxon>Tetzosporium</taxon>
    </lineage>
</organism>
<keyword evidence="3" id="KW-1185">Reference proteome</keyword>
<dbReference type="Pfam" id="PF24706">
    <property type="entry name" value="DUF7669"/>
    <property type="match status" value="1"/>
</dbReference>
<protein>
    <recommendedName>
        <fullName evidence="1">DUF7669 domain-containing protein</fullName>
    </recommendedName>
</protein>
<dbReference type="OrthoDB" id="1551455at2"/>
<name>A0A264W182_9BACL</name>
<dbReference type="InterPro" id="IPR056086">
    <property type="entry name" value="DUF7669"/>
</dbReference>
<proteinExistence type="predicted"/>
<evidence type="ECO:0000313" key="2">
    <source>
        <dbReference type="EMBL" id="OZS77321.1"/>
    </source>
</evidence>
<reference evidence="2 3" key="1">
    <citation type="submission" date="2017-07" db="EMBL/GenBank/DDBJ databases">
        <title>Tetzosporium hominis gen.nov. sp.nov.</title>
        <authorList>
            <person name="Tetz G."/>
            <person name="Tetz V."/>
        </authorList>
    </citation>
    <scope>NUCLEOTIDE SEQUENCE [LARGE SCALE GENOMIC DNA]</scope>
    <source>
        <strain evidence="2 3">VT-49</strain>
    </source>
</reference>
<evidence type="ECO:0000259" key="1">
    <source>
        <dbReference type="Pfam" id="PF24706"/>
    </source>
</evidence>
<dbReference type="Proteomes" id="UP000217065">
    <property type="component" value="Unassembled WGS sequence"/>
</dbReference>
<sequence length="88" mass="10266">MISYKQTCREELLHVVKELVIKKSKNEFTIIEAIDEMHRKGSVYKESTIRTHIVSKCRVDAPVHHSVTFDDYVRLGKGKYALHQNPLK</sequence>